<keyword evidence="1" id="KW-0812">Transmembrane</keyword>
<keyword evidence="1" id="KW-1133">Transmembrane helix</keyword>
<protein>
    <submittedName>
        <fullName evidence="2">Uncharacterized protein</fullName>
    </submittedName>
</protein>
<accession>A0A4D5RC84</accession>
<evidence type="ECO:0000313" key="2">
    <source>
        <dbReference type="EMBL" id="MOY34698.1"/>
    </source>
</evidence>
<proteinExistence type="predicted"/>
<organism evidence="2">
    <name type="scientific">Ixodes scapularis</name>
    <name type="common">Black-legged tick</name>
    <name type="synonym">Deer tick</name>
    <dbReference type="NCBI Taxonomy" id="6945"/>
    <lineage>
        <taxon>Eukaryota</taxon>
        <taxon>Metazoa</taxon>
        <taxon>Ecdysozoa</taxon>
        <taxon>Arthropoda</taxon>
        <taxon>Chelicerata</taxon>
        <taxon>Arachnida</taxon>
        <taxon>Acari</taxon>
        <taxon>Parasitiformes</taxon>
        <taxon>Ixodida</taxon>
        <taxon>Ixodoidea</taxon>
        <taxon>Ixodidae</taxon>
        <taxon>Ixodinae</taxon>
        <taxon>Ixodes</taxon>
    </lineage>
</organism>
<feature type="transmembrane region" description="Helical" evidence="1">
    <location>
        <begin position="6"/>
        <end position="25"/>
    </location>
</feature>
<sequence length="140" mass="16244">MLPIHIYFFLCFKYLSFILFNHRCTSMEERKLTLCSSEMPVHVALWVSFLNRRRRTCADSYLRCHGTLSFSMISVFHCHIFVCLVLIVISPSCGSHVSRRVARDRTRITLIVRGVCRDVIAGTHLASVPEWTSPFFFVNL</sequence>
<reference evidence="2" key="1">
    <citation type="submission" date="2019-04" db="EMBL/GenBank/DDBJ databases">
        <title>An insight into the mialome of Ixodes scapularis.</title>
        <authorList>
            <person name="Ribeiro J.M."/>
            <person name="Mather T.N."/>
            <person name="Karim S."/>
        </authorList>
    </citation>
    <scope>NUCLEOTIDE SEQUENCE</scope>
</reference>
<keyword evidence="1" id="KW-0472">Membrane</keyword>
<name>A0A4D5RC84_IXOSC</name>
<feature type="transmembrane region" description="Helical" evidence="1">
    <location>
        <begin position="70"/>
        <end position="90"/>
    </location>
</feature>
<dbReference type="AlphaFoldDB" id="A0A4D5RC84"/>
<evidence type="ECO:0000256" key="1">
    <source>
        <dbReference type="SAM" id="Phobius"/>
    </source>
</evidence>
<dbReference type="EMBL" id="GHJT01000727">
    <property type="protein sequence ID" value="MOY34698.1"/>
    <property type="molecule type" value="Transcribed_RNA"/>
</dbReference>